<dbReference type="RefSeq" id="WP_245809921.1">
    <property type="nucleotide sequence ID" value="NZ_FZNQ01000005.1"/>
</dbReference>
<gene>
    <name evidence="1" type="ORF">SAMN06264855_10567</name>
</gene>
<accession>A0A238W3T7</accession>
<dbReference type="EMBL" id="FZNQ01000005">
    <property type="protein sequence ID" value="SNR40833.1"/>
    <property type="molecule type" value="Genomic_DNA"/>
</dbReference>
<sequence length="77" mass="8441">MPTSPLPAFPVEPPALIARQTTTTVDVEGDAKGDVETNGNAARIEVTFYEADLAPDERTARWITARKADCIPEAEWR</sequence>
<reference evidence="1 2" key="1">
    <citation type="submission" date="2017-06" db="EMBL/GenBank/DDBJ databases">
        <authorList>
            <person name="Kim H.J."/>
            <person name="Triplett B.A."/>
        </authorList>
    </citation>
    <scope>NUCLEOTIDE SEQUENCE [LARGE SCALE GENOMIC DNA]</scope>
    <source>
        <strain evidence="1 2">DSM 8800</strain>
    </source>
</reference>
<organism evidence="1 2">
    <name type="scientific">Halorubrum vacuolatum</name>
    <name type="common">Natronobacterium vacuolatum</name>
    <dbReference type="NCBI Taxonomy" id="63740"/>
    <lineage>
        <taxon>Archaea</taxon>
        <taxon>Methanobacteriati</taxon>
        <taxon>Methanobacteriota</taxon>
        <taxon>Stenosarchaea group</taxon>
        <taxon>Halobacteria</taxon>
        <taxon>Halobacteriales</taxon>
        <taxon>Haloferacaceae</taxon>
        <taxon>Halorubrum</taxon>
    </lineage>
</organism>
<dbReference type="AlphaFoldDB" id="A0A238W3T7"/>
<name>A0A238W3T7_HALVU</name>
<dbReference type="Proteomes" id="UP000198397">
    <property type="component" value="Unassembled WGS sequence"/>
</dbReference>
<proteinExistence type="predicted"/>
<keyword evidence="2" id="KW-1185">Reference proteome</keyword>
<evidence type="ECO:0000313" key="2">
    <source>
        <dbReference type="Proteomes" id="UP000198397"/>
    </source>
</evidence>
<evidence type="ECO:0000313" key="1">
    <source>
        <dbReference type="EMBL" id="SNR40833.1"/>
    </source>
</evidence>
<protein>
    <submittedName>
        <fullName evidence="1">Uncharacterized protein</fullName>
    </submittedName>
</protein>